<proteinExistence type="predicted"/>
<dbReference type="InterPro" id="IPR005097">
    <property type="entry name" value="Sacchrp_dh_NADP-bd"/>
</dbReference>
<gene>
    <name evidence="3" type="ORF">PS862_01109</name>
</gene>
<dbReference type="Proteomes" id="UP000385207">
    <property type="component" value="Unassembled WGS sequence"/>
</dbReference>
<dbReference type="Pfam" id="PF03435">
    <property type="entry name" value="Sacchrp_dh_NADP"/>
    <property type="match status" value="1"/>
</dbReference>
<dbReference type="Gene3D" id="3.40.50.720">
    <property type="entry name" value="NAD(P)-binding Rossmann-like Domain"/>
    <property type="match status" value="1"/>
</dbReference>
<evidence type="ECO:0000259" key="2">
    <source>
        <dbReference type="Pfam" id="PF19362"/>
    </source>
</evidence>
<accession>A0A5E7I469</accession>
<evidence type="ECO:0000259" key="1">
    <source>
        <dbReference type="Pfam" id="PF03435"/>
    </source>
</evidence>
<name>A0A5E7I469_PSEFL</name>
<feature type="domain" description="Saccharopine dehydrogenase NADP binding" evidence="1">
    <location>
        <begin position="7"/>
        <end position="119"/>
    </location>
</feature>
<dbReference type="AlphaFoldDB" id="A0A5E7I469"/>
<dbReference type="PANTHER" id="PTHR43781">
    <property type="entry name" value="SACCHAROPINE DEHYDROGENASE"/>
    <property type="match status" value="1"/>
</dbReference>
<dbReference type="Pfam" id="PF19362">
    <property type="entry name" value="DUF5938"/>
    <property type="match status" value="1"/>
</dbReference>
<dbReference type="InterPro" id="IPR036291">
    <property type="entry name" value="NAD(P)-bd_dom_sf"/>
</dbReference>
<feature type="domain" description="DUF5938" evidence="2">
    <location>
        <begin position="142"/>
        <end position="364"/>
    </location>
</feature>
<dbReference type="PANTHER" id="PTHR43781:SF1">
    <property type="entry name" value="SACCHAROPINE DEHYDROGENASE"/>
    <property type="match status" value="1"/>
</dbReference>
<protein>
    <submittedName>
        <fullName evidence="3">Uncharacterized protein</fullName>
    </submittedName>
</protein>
<reference evidence="3 4" key="1">
    <citation type="submission" date="2019-09" db="EMBL/GenBank/DDBJ databases">
        <authorList>
            <person name="Chandra G."/>
            <person name="Truman W A."/>
        </authorList>
    </citation>
    <scope>NUCLEOTIDE SEQUENCE [LARGE SCALE GENOMIC DNA]</scope>
    <source>
        <strain evidence="3">PS862</strain>
    </source>
</reference>
<evidence type="ECO:0000313" key="3">
    <source>
        <dbReference type="EMBL" id="VVO66673.1"/>
    </source>
</evidence>
<organism evidence="3 4">
    <name type="scientific">Pseudomonas fluorescens</name>
    <dbReference type="NCBI Taxonomy" id="294"/>
    <lineage>
        <taxon>Bacteria</taxon>
        <taxon>Pseudomonadati</taxon>
        <taxon>Pseudomonadota</taxon>
        <taxon>Gammaproteobacteria</taxon>
        <taxon>Pseudomonadales</taxon>
        <taxon>Pseudomonadaceae</taxon>
        <taxon>Pseudomonas</taxon>
    </lineage>
</organism>
<dbReference type="EMBL" id="CABVII010000004">
    <property type="protein sequence ID" value="VVO66673.1"/>
    <property type="molecule type" value="Genomic_DNA"/>
</dbReference>
<sequence length="371" mass="41214">MRSDYPVVIYGASGYTGRLVAEHLRELGLPFIAAGRTRARIEEALRLVPGIESAQYQVVEVEHSVEALVELFKGRKVVCNTVGPFMRYNLEVAEACLRTGVHYLDTTGEQSAILQLDEHFGREFEKAGLVMVPSTAYMYGLSEIGARYCLETPGVDSLRLHGIGNAVPTVASAQTILDAVRHPCYYLKDRELVRYPGIENGQICTPSGEVLTTSNWGGSSNPIWFRKDGRVRNCKMDVAIWNQELYKKELELERAYKVQLQWLPEYQLRTVLDKMATGITPSTPPRESRQIHRSIDICLATGNNVAVKSTIFSTGGYLTTGLLQAYAASRLVSETPRVAGLRSPSEVFGHRELMGTLQSYGYASIKVEQVS</sequence>
<dbReference type="RefSeq" id="WP_224790640.1">
    <property type="nucleotide sequence ID" value="NZ_CABVII010000004.1"/>
</dbReference>
<dbReference type="SUPFAM" id="SSF51735">
    <property type="entry name" value="NAD(P)-binding Rossmann-fold domains"/>
    <property type="match status" value="1"/>
</dbReference>
<evidence type="ECO:0000313" key="4">
    <source>
        <dbReference type="Proteomes" id="UP000385207"/>
    </source>
</evidence>
<dbReference type="InterPro" id="IPR045982">
    <property type="entry name" value="DUF5938"/>
</dbReference>